<dbReference type="AlphaFoldDB" id="A0A438BS81"/>
<comment type="caution">
    <text evidence="2">The sequence shown here is derived from an EMBL/GenBank/DDBJ whole genome shotgun (WGS) entry which is preliminary data.</text>
</comment>
<dbReference type="EMBL" id="QGNW01002645">
    <property type="protein sequence ID" value="RVW13821.1"/>
    <property type="molecule type" value="Genomic_DNA"/>
</dbReference>
<evidence type="ECO:0000256" key="1">
    <source>
        <dbReference type="SAM" id="MobiDB-lite"/>
    </source>
</evidence>
<accession>A0A438BS81</accession>
<organism evidence="2 3">
    <name type="scientific">Vitis vinifera</name>
    <name type="common">Grape</name>
    <dbReference type="NCBI Taxonomy" id="29760"/>
    <lineage>
        <taxon>Eukaryota</taxon>
        <taxon>Viridiplantae</taxon>
        <taxon>Streptophyta</taxon>
        <taxon>Embryophyta</taxon>
        <taxon>Tracheophyta</taxon>
        <taxon>Spermatophyta</taxon>
        <taxon>Magnoliopsida</taxon>
        <taxon>eudicotyledons</taxon>
        <taxon>Gunneridae</taxon>
        <taxon>Pentapetalae</taxon>
        <taxon>rosids</taxon>
        <taxon>Vitales</taxon>
        <taxon>Vitaceae</taxon>
        <taxon>Viteae</taxon>
        <taxon>Vitis</taxon>
    </lineage>
</organism>
<proteinExistence type="predicted"/>
<feature type="region of interest" description="Disordered" evidence="1">
    <location>
        <begin position="1"/>
        <end position="33"/>
    </location>
</feature>
<feature type="compositionally biased region" description="Polar residues" evidence="1">
    <location>
        <begin position="1"/>
        <end position="23"/>
    </location>
</feature>
<reference evidence="2 3" key="1">
    <citation type="journal article" date="2018" name="PLoS Genet.">
        <title>Population sequencing reveals clonal diversity and ancestral inbreeding in the grapevine cultivar Chardonnay.</title>
        <authorList>
            <person name="Roach M.J."/>
            <person name="Johnson D.L."/>
            <person name="Bohlmann J."/>
            <person name="van Vuuren H.J."/>
            <person name="Jones S.J."/>
            <person name="Pretorius I.S."/>
            <person name="Schmidt S.A."/>
            <person name="Borneman A.R."/>
        </authorList>
    </citation>
    <scope>NUCLEOTIDE SEQUENCE [LARGE SCALE GENOMIC DNA]</scope>
    <source>
        <strain evidence="3">cv. Chardonnay</strain>
        <tissue evidence="2">Leaf</tissue>
    </source>
</reference>
<sequence>MLSFNNEEMTNDQTCGRETSFTTYGGRRKQKSRDTVANIKARLGKMELAMMNTWDGIDLIKQSTKRGLEGLRNEIEDLREGMLAS</sequence>
<evidence type="ECO:0000313" key="3">
    <source>
        <dbReference type="Proteomes" id="UP000288805"/>
    </source>
</evidence>
<name>A0A438BS81_VITVI</name>
<evidence type="ECO:0000313" key="2">
    <source>
        <dbReference type="EMBL" id="RVW13821.1"/>
    </source>
</evidence>
<dbReference type="Proteomes" id="UP000288805">
    <property type="component" value="Unassembled WGS sequence"/>
</dbReference>
<protein>
    <submittedName>
        <fullName evidence="2">Uncharacterized protein</fullName>
    </submittedName>
</protein>
<gene>
    <name evidence="2" type="ORF">CK203_083597</name>
</gene>